<dbReference type="GO" id="GO:0016758">
    <property type="term" value="F:hexosyltransferase activity"/>
    <property type="evidence" value="ECO:0007669"/>
    <property type="project" value="UniProtKB-ARBA"/>
</dbReference>
<evidence type="ECO:0000313" key="3">
    <source>
        <dbReference type="Proteomes" id="UP000598146"/>
    </source>
</evidence>
<feature type="domain" description="Erythromycin biosynthesis protein CIII-like C-terminal" evidence="1">
    <location>
        <begin position="301"/>
        <end position="406"/>
    </location>
</feature>
<dbReference type="InterPro" id="IPR050426">
    <property type="entry name" value="Glycosyltransferase_28"/>
</dbReference>
<dbReference type="Pfam" id="PF06722">
    <property type="entry name" value="EryCIII-like_C"/>
    <property type="match status" value="1"/>
</dbReference>
<proteinExistence type="predicted"/>
<evidence type="ECO:0000259" key="1">
    <source>
        <dbReference type="Pfam" id="PF06722"/>
    </source>
</evidence>
<reference evidence="2" key="1">
    <citation type="submission" date="2020-11" db="EMBL/GenBank/DDBJ databases">
        <title>Isolation and identification of active actinomycetes.</title>
        <authorList>
            <person name="Sun X."/>
        </authorList>
    </citation>
    <scope>NUCLEOTIDE SEQUENCE</scope>
    <source>
        <strain evidence="2">NEAU-A11</strain>
    </source>
</reference>
<dbReference type="PANTHER" id="PTHR48050">
    <property type="entry name" value="STEROL 3-BETA-GLUCOSYLTRANSFERASE"/>
    <property type="match status" value="1"/>
</dbReference>
<evidence type="ECO:0000313" key="2">
    <source>
        <dbReference type="EMBL" id="MBG0566396.1"/>
    </source>
</evidence>
<sequence length="439" mass="46416">MNCNAYLFALTDGGGGTVAPELGVARRLVERGHRVTVLAEDSMATAVARSGATFRRWQHGLNRPDHSPEHAPYREWELNSPPALLRAMINHLIVEPAAGYARDVLDAFQADPAGRPDLVVTSFFAFGAMLAAKAERVPFDVLLPNVYPLPARGMPPFGPGFAPARGPLGHLRDQIFRAMSQRMWDGAALPGLNATRAAHGLPPLAHFQDQVLEARRQLLLTSAAFDFPAALPSSARYVGPVLDDPAWADRTWSAPPGDAPLVLVSLSTTFQDQAACLQRIIDALAALPVRGLVTTGPVIDPGALRAPASVRVVEAAPHAAVLPEAALVVTHGGHGTLVKAFAAGLPAVILPHGRDQADNAARVTHHGAGVALSRTAAPARIAAAIRRVLDDGSHRRAAGRLGAALLHDARSGRLLAELEDVQNPTATSGPERRPARRPT</sequence>
<organism evidence="2 3">
    <name type="scientific">Actinoplanes aureus</name>
    <dbReference type="NCBI Taxonomy" id="2792083"/>
    <lineage>
        <taxon>Bacteria</taxon>
        <taxon>Bacillati</taxon>
        <taxon>Actinomycetota</taxon>
        <taxon>Actinomycetes</taxon>
        <taxon>Micromonosporales</taxon>
        <taxon>Micromonosporaceae</taxon>
        <taxon>Actinoplanes</taxon>
    </lineage>
</organism>
<dbReference type="InterPro" id="IPR010610">
    <property type="entry name" value="EryCIII-like_C"/>
</dbReference>
<gene>
    <name evidence="2" type="ORF">I4J89_33605</name>
</gene>
<dbReference type="GO" id="GO:0008194">
    <property type="term" value="F:UDP-glycosyltransferase activity"/>
    <property type="evidence" value="ECO:0007669"/>
    <property type="project" value="InterPro"/>
</dbReference>
<dbReference type="Gene3D" id="3.40.50.2000">
    <property type="entry name" value="Glycogen Phosphorylase B"/>
    <property type="match status" value="2"/>
</dbReference>
<accession>A0A931CH65</accession>
<dbReference type="SUPFAM" id="SSF53756">
    <property type="entry name" value="UDP-Glycosyltransferase/glycogen phosphorylase"/>
    <property type="match status" value="1"/>
</dbReference>
<dbReference type="InterPro" id="IPR002213">
    <property type="entry name" value="UDP_glucos_trans"/>
</dbReference>
<dbReference type="AlphaFoldDB" id="A0A931CH65"/>
<keyword evidence="3" id="KW-1185">Reference proteome</keyword>
<dbReference type="EMBL" id="JADQTO010000020">
    <property type="protein sequence ID" value="MBG0566396.1"/>
    <property type="molecule type" value="Genomic_DNA"/>
</dbReference>
<dbReference type="GO" id="GO:0017000">
    <property type="term" value="P:antibiotic biosynthetic process"/>
    <property type="evidence" value="ECO:0007669"/>
    <property type="project" value="UniProtKB-ARBA"/>
</dbReference>
<dbReference type="PANTHER" id="PTHR48050:SF13">
    <property type="entry name" value="STEROL 3-BETA-GLUCOSYLTRANSFERASE UGT80A2"/>
    <property type="match status" value="1"/>
</dbReference>
<dbReference type="RefSeq" id="WP_196418175.1">
    <property type="nucleotide sequence ID" value="NZ_JADQTO010000020.1"/>
</dbReference>
<dbReference type="CDD" id="cd03784">
    <property type="entry name" value="GT1_Gtf-like"/>
    <property type="match status" value="1"/>
</dbReference>
<dbReference type="Proteomes" id="UP000598146">
    <property type="component" value="Unassembled WGS sequence"/>
</dbReference>
<protein>
    <submittedName>
        <fullName evidence="2">Glycosyltransferase family 1 protein</fullName>
    </submittedName>
</protein>
<name>A0A931CH65_9ACTN</name>
<comment type="caution">
    <text evidence="2">The sequence shown here is derived from an EMBL/GenBank/DDBJ whole genome shotgun (WGS) entry which is preliminary data.</text>
</comment>